<dbReference type="EMBL" id="DTLI01000084">
    <property type="protein sequence ID" value="HHS51887.1"/>
    <property type="molecule type" value="Genomic_DNA"/>
</dbReference>
<reference evidence="1" key="1">
    <citation type="journal article" date="2020" name="mSystems">
        <title>Genome- and Community-Level Interaction Insights into Carbon Utilization and Element Cycling Functions of Hydrothermarchaeota in Hydrothermal Sediment.</title>
        <authorList>
            <person name="Zhou Z."/>
            <person name="Liu Y."/>
            <person name="Xu W."/>
            <person name="Pan J."/>
            <person name="Luo Z.H."/>
            <person name="Li M."/>
        </authorList>
    </citation>
    <scope>NUCLEOTIDE SEQUENCE [LARGE SCALE GENOMIC DNA]</scope>
    <source>
        <strain evidence="1">SpSt-876</strain>
    </source>
</reference>
<comment type="caution">
    <text evidence="1">The sequence shown here is derived from an EMBL/GenBank/DDBJ whole genome shotgun (WGS) entry which is preliminary data.</text>
</comment>
<dbReference type="AlphaFoldDB" id="A0A7C6A8U6"/>
<evidence type="ECO:0008006" key="2">
    <source>
        <dbReference type="Google" id="ProtNLM"/>
    </source>
</evidence>
<protein>
    <recommendedName>
        <fullName evidence="2">DinB family protein</fullName>
    </recommendedName>
</protein>
<organism evidence="1">
    <name type="scientific">candidate division WOR-3 bacterium</name>
    <dbReference type="NCBI Taxonomy" id="2052148"/>
    <lineage>
        <taxon>Bacteria</taxon>
        <taxon>Bacteria division WOR-3</taxon>
    </lineage>
</organism>
<evidence type="ECO:0000313" key="1">
    <source>
        <dbReference type="EMBL" id="HHS51887.1"/>
    </source>
</evidence>
<gene>
    <name evidence="1" type="ORF">ENW73_03325</name>
</gene>
<sequence length="211" mass="25680">MDQEVNLYLKWLGIEQKPQYKIKVIQRHRSSLMVEDADNEILLKADKEIMNEEEFINWTNIALYSGKTFSKIYSDAKFKDFVDETKIRKTFYGENPKTIQEIFDHVNRCQYYYLSRTKIEFEAKDEDFMKIRAFCLQKLKELYRKNNNYTIFEIDNELWTLKKILRRFIWHDRIHGKAVARILKKQKQLGMINEYNDPFYFTRATTSYNSE</sequence>
<name>A0A7C6A8U6_UNCW3</name>
<proteinExistence type="predicted"/>
<accession>A0A7C6A8U6</accession>